<organism evidence="6 7">
    <name type="scientific">Leucobacter ruminantium</name>
    <dbReference type="NCBI Taxonomy" id="1289170"/>
    <lineage>
        <taxon>Bacteria</taxon>
        <taxon>Bacillati</taxon>
        <taxon>Actinomycetota</taxon>
        <taxon>Actinomycetes</taxon>
        <taxon>Micrococcales</taxon>
        <taxon>Microbacteriaceae</taxon>
        <taxon>Leucobacter</taxon>
    </lineage>
</organism>
<evidence type="ECO:0000259" key="5">
    <source>
        <dbReference type="Pfam" id="PF00535"/>
    </source>
</evidence>
<evidence type="ECO:0000256" key="4">
    <source>
        <dbReference type="SAM" id="MobiDB-lite"/>
    </source>
</evidence>
<accession>A0A939LV40</accession>
<dbReference type="PANTHER" id="PTHR43398:SF1">
    <property type="entry name" value="DOLICHOL-PHOSPHATE MANNOSYLTRANSFERASE SUBUNIT 1"/>
    <property type="match status" value="1"/>
</dbReference>
<dbReference type="InterPro" id="IPR039528">
    <property type="entry name" value="DPM1-like"/>
</dbReference>
<dbReference type="SUPFAM" id="SSF53448">
    <property type="entry name" value="Nucleotide-diphospho-sugar transferases"/>
    <property type="match status" value="1"/>
</dbReference>
<evidence type="ECO:0000256" key="3">
    <source>
        <dbReference type="ARBA" id="ARBA00022679"/>
    </source>
</evidence>
<dbReference type="AlphaFoldDB" id="A0A939LV40"/>
<evidence type="ECO:0000313" key="6">
    <source>
        <dbReference type="EMBL" id="MBO1805339.1"/>
    </source>
</evidence>
<dbReference type="EMBL" id="JAGDYL010000012">
    <property type="protein sequence ID" value="MBO1805339.1"/>
    <property type="molecule type" value="Genomic_DNA"/>
</dbReference>
<keyword evidence="2" id="KW-0328">Glycosyltransferase</keyword>
<dbReference type="Pfam" id="PF00535">
    <property type="entry name" value="Glycos_transf_2"/>
    <property type="match status" value="1"/>
</dbReference>
<dbReference type="Gene3D" id="3.90.550.10">
    <property type="entry name" value="Spore Coat Polysaccharide Biosynthesis Protein SpsA, Chain A"/>
    <property type="match status" value="1"/>
</dbReference>
<dbReference type="GO" id="GO:0004582">
    <property type="term" value="F:dolichyl-phosphate beta-D-mannosyltransferase activity"/>
    <property type="evidence" value="ECO:0007669"/>
    <property type="project" value="InterPro"/>
</dbReference>
<dbReference type="InterPro" id="IPR029044">
    <property type="entry name" value="Nucleotide-diphossugar_trans"/>
</dbReference>
<evidence type="ECO:0000256" key="1">
    <source>
        <dbReference type="ARBA" id="ARBA00006739"/>
    </source>
</evidence>
<protein>
    <submittedName>
        <fullName evidence="6">Polyprenol monophosphomannose synthase</fullName>
    </submittedName>
</protein>
<dbReference type="CDD" id="cd06442">
    <property type="entry name" value="DPM1_like"/>
    <property type="match status" value="1"/>
</dbReference>
<dbReference type="GO" id="GO:0016020">
    <property type="term" value="C:membrane"/>
    <property type="evidence" value="ECO:0007669"/>
    <property type="project" value="GOC"/>
</dbReference>
<dbReference type="RefSeq" id="WP_208045817.1">
    <property type="nucleotide sequence ID" value="NZ_JAGDYL010000012.1"/>
</dbReference>
<comment type="caution">
    <text evidence="6">The sequence shown here is derived from an EMBL/GenBank/DDBJ whole genome shotgun (WGS) entry which is preliminary data.</text>
</comment>
<evidence type="ECO:0000313" key="7">
    <source>
        <dbReference type="Proteomes" id="UP000664398"/>
    </source>
</evidence>
<sequence>MSCRRGEGALVILPTYDERRTLPDTVEGVLRLLPAARILIIDDASPDGTGEIAERLASRHPGVSVRHRPGKLGLGTAYVLGFRHAIEHGYRYAVEMDSDGSHRVEDLPLLLAAAEGADEGSAEGPDPAVREGSRSPQTGAGLVIGARWVPGGEIVGWARHRRWISRGGTAFARIALRSRLHDLTSGFRVLDTRWLSQLDLDGIESEGYGFQVETAWELERLGCPIVEVPITFVERAGGRSKMSYAIVCEALLGVLRWSWRLRFPRRGDGGDDRA</sequence>
<name>A0A939LV40_9MICO</name>
<dbReference type="GO" id="GO:0009247">
    <property type="term" value="P:glycolipid biosynthetic process"/>
    <property type="evidence" value="ECO:0007669"/>
    <property type="project" value="TreeGrafter"/>
</dbReference>
<gene>
    <name evidence="6" type="ORF">J4H91_08410</name>
</gene>
<feature type="region of interest" description="Disordered" evidence="4">
    <location>
        <begin position="116"/>
        <end position="138"/>
    </location>
</feature>
<proteinExistence type="inferred from homology"/>
<keyword evidence="7" id="KW-1185">Reference proteome</keyword>
<feature type="domain" description="Glycosyltransferase 2-like" evidence="5">
    <location>
        <begin position="11"/>
        <end position="116"/>
    </location>
</feature>
<evidence type="ECO:0000256" key="2">
    <source>
        <dbReference type="ARBA" id="ARBA00022676"/>
    </source>
</evidence>
<comment type="similarity">
    <text evidence="1">Belongs to the glycosyltransferase 2 family.</text>
</comment>
<reference evidence="6" key="1">
    <citation type="submission" date="2021-03" db="EMBL/GenBank/DDBJ databases">
        <title>Leucobacter chromiisoli sp. nov., isolated from chromium-containing soil of chemical plant.</title>
        <authorList>
            <person name="Xu Z."/>
        </authorList>
    </citation>
    <scope>NUCLEOTIDE SEQUENCE</scope>
    <source>
        <strain evidence="6">A2</strain>
    </source>
</reference>
<dbReference type="Proteomes" id="UP000664398">
    <property type="component" value="Unassembled WGS sequence"/>
</dbReference>
<dbReference type="InterPro" id="IPR001173">
    <property type="entry name" value="Glyco_trans_2-like"/>
</dbReference>
<dbReference type="PANTHER" id="PTHR43398">
    <property type="entry name" value="DOLICHOL-PHOSPHATE MANNOSYLTRANSFERASE SUBUNIT 1"/>
    <property type="match status" value="1"/>
</dbReference>
<keyword evidence="3" id="KW-0808">Transferase</keyword>